<dbReference type="CDD" id="cd17734">
    <property type="entry name" value="BRCT_Bard1_rpt1"/>
    <property type="match status" value="1"/>
</dbReference>
<evidence type="ECO:0000256" key="5">
    <source>
        <dbReference type="PROSITE-ProRule" id="PRU00023"/>
    </source>
</evidence>
<feature type="repeat" description="ANK" evidence="5">
    <location>
        <begin position="364"/>
        <end position="396"/>
    </location>
</feature>
<dbReference type="InterPro" id="IPR036420">
    <property type="entry name" value="BRCT_dom_sf"/>
</dbReference>
<dbReference type="InterPro" id="IPR002110">
    <property type="entry name" value="Ankyrin_rpt"/>
</dbReference>
<dbReference type="PANTHER" id="PTHR24171:SF8">
    <property type="entry name" value="BRCA1-ASSOCIATED RING DOMAIN PROTEIN 1"/>
    <property type="match status" value="1"/>
</dbReference>
<dbReference type="GO" id="GO:0004842">
    <property type="term" value="F:ubiquitin-protein transferase activity"/>
    <property type="evidence" value="ECO:0007669"/>
    <property type="project" value="TreeGrafter"/>
</dbReference>
<dbReference type="SUPFAM" id="SSF48403">
    <property type="entry name" value="Ankyrin repeat"/>
    <property type="match status" value="1"/>
</dbReference>
<evidence type="ECO:0000256" key="6">
    <source>
        <dbReference type="PROSITE-ProRule" id="PRU00175"/>
    </source>
</evidence>
<dbReference type="PROSITE" id="PS50297">
    <property type="entry name" value="ANK_REP_REGION"/>
    <property type="match status" value="3"/>
</dbReference>
<proteinExistence type="predicted"/>
<dbReference type="SUPFAM" id="SSF52113">
    <property type="entry name" value="BRCT domain"/>
    <property type="match status" value="1"/>
</dbReference>
<evidence type="ECO:0000256" key="1">
    <source>
        <dbReference type="ARBA" id="ARBA00022737"/>
    </source>
</evidence>
<keyword evidence="2 6" id="KW-0863">Zinc-finger</keyword>
<feature type="region of interest" description="Disordered" evidence="7">
    <location>
        <begin position="481"/>
        <end position="508"/>
    </location>
</feature>
<dbReference type="EMBL" id="GEEE01006264">
    <property type="protein sequence ID" value="JAP56961.1"/>
    <property type="molecule type" value="Transcribed_RNA"/>
</dbReference>
<organism evidence="10">
    <name type="scientific">Schistocephalus solidus</name>
    <name type="common">Tapeworm</name>
    <dbReference type="NCBI Taxonomy" id="70667"/>
    <lineage>
        <taxon>Eukaryota</taxon>
        <taxon>Metazoa</taxon>
        <taxon>Spiralia</taxon>
        <taxon>Lophotrochozoa</taxon>
        <taxon>Platyhelminthes</taxon>
        <taxon>Cestoda</taxon>
        <taxon>Eucestoda</taxon>
        <taxon>Diphyllobothriidea</taxon>
        <taxon>Diphyllobothriidae</taxon>
        <taxon>Schistocephalus</taxon>
    </lineage>
</organism>
<keyword evidence="1" id="KW-0677">Repeat</keyword>
<feature type="repeat" description="ANK" evidence="5">
    <location>
        <begin position="398"/>
        <end position="430"/>
    </location>
</feature>
<evidence type="ECO:0000256" key="3">
    <source>
        <dbReference type="ARBA" id="ARBA00022833"/>
    </source>
</evidence>
<evidence type="ECO:0000259" key="9">
    <source>
        <dbReference type="PROSITE" id="PS50172"/>
    </source>
</evidence>
<dbReference type="Pfam" id="PF00533">
    <property type="entry name" value="BRCT"/>
    <property type="match status" value="1"/>
</dbReference>
<keyword evidence="3" id="KW-0862">Zinc</keyword>
<dbReference type="GO" id="GO:0031436">
    <property type="term" value="C:BRCA1-BARD1 complex"/>
    <property type="evidence" value="ECO:0007669"/>
    <property type="project" value="TreeGrafter"/>
</dbReference>
<dbReference type="InterPro" id="IPR001841">
    <property type="entry name" value="Znf_RING"/>
</dbReference>
<name>A0A0X3PYM4_SCHSO</name>
<keyword evidence="2 6" id="KW-0479">Metal-binding</keyword>
<dbReference type="AlphaFoldDB" id="A0A0X3PYM4"/>
<dbReference type="PROSITE" id="PS50088">
    <property type="entry name" value="ANK_REPEAT"/>
    <property type="match status" value="3"/>
</dbReference>
<dbReference type="SUPFAM" id="SSF57850">
    <property type="entry name" value="RING/U-box"/>
    <property type="match status" value="1"/>
</dbReference>
<dbReference type="InterPro" id="IPR001357">
    <property type="entry name" value="BRCT_dom"/>
</dbReference>
<dbReference type="PRINTS" id="PR01415">
    <property type="entry name" value="ANKYRIN"/>
</dbReference>
<evidence type="ECO:0000256" key="2">
    <source>
        <dbReference type="ARBA" id="ARBA00022771"/>
    </source>
</evidence>
<feature type="region of interest" description="Disordered" evidence="7">
    <location>
        <begin position="299"/>
        <end position="320"/>
    </location>
</feature>
<protein>
    <submittedName>
        <fullName evidence="10">BRCA1-associated RING domain protein 1</fullName>
    </submittedName>
</protein>
<feature type="region of interest" description="Disordered" evidence="7">
    <location>
        <begin position="569"/>
        <end position="590"/>
    </location>
</feature>
<dbReference type="PROSITE" id="PS50172">
    <property type="entry name" value="BRCT"/>
    <property type="match status" value="1"/>
</dbReference>
<dbReference type="GO" id="GO:0008270">
    <property type="term" value="F:zinc ion binding"/>
    <property type="evidence" value="ECO:0007669"/>
    <property type="project" value="UniProtKB-KW"/>
</dbReference>
<dbReference type="InterPro" id="IPR036770">
    <property type="entry name" value="Ankyrin_rpt-contain_sf"/>
</dbReference>
<dbReference type="PROSITE" id="PS50089">
    <property type="entry name" value="ZF_RING_2"/>
    <property type="match status" value="1"/>
</dbReference>
<dbReference type="InterPro" id="IPR013083">
    <property type="entry name" value="Znf_RING/FYVE/PHD"/>
</dbReference>
<keyword evidence="4 5" id="KW-0040">ANK repeat</keyword>
<reference evidence="10" key="1">
    <citation type="submission" date="2016-01" db="EMBL/GenBank/DDBJ databases">
        <title>Reference transcriptome for the parasite Schistocephalus solidus: insights into the molecular evolution of parasitism.</title>
        <authorList>
            <person name="Hebert F.O."/>
            <person name="Grambauer S."/>
            <person name="Barber I."/>
            <person name="Landry C.R."/>
            <person name="Aubin-Horth N."/>
        </authorList>
    </citation>
    <scope>NUCLEOTIDE SEQUENCE</scope>
</reference>
<feature type="domain" description="BRCT" evidence="9">
    <location>
        <begin position="528"/>
        <end position="634"/>
    </location>
</feature>
<dbReference type="Gene3D" id="3.30.40.10">
    <property type="entry name" value="Zinc/RING finger domain, C3HC4 (zinc finger)"/>
    <property type="match status" value="1"/>
</dbReference>
<feature type="region of interest" description="Disordered" evidence="7">
    <location>
        <begin position="202"/>
        <end position="247"/>
    </location>
</feature>
<feature type="domain" description="RING-type" evidence="8">
    <location>
        <begin position="42"/>
        <end position="84"/>
    </location>
</feature>
<dbReference type="SMART" id="SM00248">
    <property type="entry name" value="ANK"/>
    <property type="match status" value="3"/>
</dbReference>
<accession>A0A0X3PYM4</accession>
<evidence type="ECO:0000256" key="4">
    <source>
        <dbReference type="ARBA" id="ARBA00023043"/>
    </source>
</evidence>
<feature type="repeat" description="ANK" evidence="5">
    <location>
        <begin position="331"/>
        <end position="363"/>
    </location>
</feature>
<dbReference type="GO" id="GO:0070531">
    <property type="term" value="C:BRCA1-A complex"/>
    <property type="evidence" value="ECO:0007669"/>
    <property type="project" value="TreeGrafter"/>
</dbReference>
<dbReference type="Gene3D" id="1.25.40.20">
    <property type="entry name" value="Ankyrin repeat-containing domain"/>
    <property type="match status" value="1"/>
</dbReference>
<dbReference type="Pfam" id="PF12796">
    <property type="entry name" value="Ank_2"/>
    <property type="match status" value="1"/>
</dbReference>
<evidence type="ECO:0000256" key="7">
    <source>
        <dbReference type="SAM" id="MobiDB-lite"/>
    </source>
</evidence>
<evidence type="ECO:0000313" key="10">
    <source>
        <dbReference type="EMBL" id="JAP56961.1"/>
    </source>
</evidence>
<dbReference type="PANTHER" id="PTHR24171">
    <property type="entry name" value="ANKYRIN REPEAT DOMAIN-CONTAINING PROTEIN 39-RELATED"/>
    <property type="match status" value="1"/>
</dbReference>
<feature type="compositionally biased region" description="Basic and acidic residues" evidence="7">
    <location>
        <begin position="576"/>
        <end position="586"/>
    </location>
</feature>
<gene>
    <name evidence="10" type="primary">BARD1</name>
    <name evidence="10" type="ORF">TR151171</name>
</gene>
<evidence type="ECO:0000259" key="8">
    <source>
        <dbReference type="PROSITE" id="PS50089"/>
    </source>
</evidence>
<dbReference type="Gene3D" id="3.40.50.10190">
    <property type="entry name" value="BRCT domain"/>
    <property type="match status" value="2"/>
</dbReference>
<dbReference type="GO" id="GO:0085020">
    <property type="term" value="P:protein K6-linked ubiquitination"/>
    <property type="evidence" value="ECO:0007669"/>
    <property type="project" value="TreeGrafter"/>
</dbReference>
<sequence length="824" mass="88567">MQNPNYLTTRPTYPTVIMASGDMLRFPKTEASVQKLLNLLKCDNCACALHMPFTTGVCPHTLCETCCNPSKQPKKGGGVCPVCKIPIRPCDVKPHPQLSSLVLISRRLAKLLLHPFDADFIDQTPTPQSKMPLKDNLDFLNSDTYCRVDSPSPSQESFNNLKTTSFERVLAVSPVACSIQAEPEPTVLLMPSDRAQADLVGAQAGRRSPSPAQTAVTPPSRTRRSVRRKLGDTSDSRASPKPPSRMLGIAKAPVAVPEDSYITEDSVISSARQKSTSTVDRIKSEAESTSFFVGKRANLQKAKSTGSAKTKPKRSTVIDSSSTLHLRLNSKGESVVHRAAIKNDVAHLETLLSSGLSANVRDHAGWTPLHEAALRGHTEAANCLLKAGASVDIPGGPDLETPLHDAVTNAHLPCCQLLLKYGANPEAPNALGLSPLNVCANMLERLKRQAKPVEGKRAKSDTVVNAVLMDIHKALLDARPKRSARATVPEADSGVSSVKPPTSPRSALEPVDPVATALFIERRRLRPVLLGTGLSRIQRTQFVRVASLLHARVATEMSPEVTHLVTGATLSPQSDIQKKRPSKDGGRVYPNESNCPRTLKFLSAVLQGCWVLAFDWIETCSLVKSRVEEEGFELPGCSTAPTAYAPRKARQAREAGSAGLFHGFRLCLLGTFVYPTPTRGDLASLAQVGGATVFSRDICSPRRLASLAVEEPNSNWMLAEANANSDAFSTTDNTVHPSQLLAIYDPRATYGPSTATVSSATIENLPPERLVAAALALLRPKKEALPRSGVPPPIAPIRLLPATWVMDCVADYSILPASASPPSL</sequence>